<keyword evidence="3" id="KW-1185">Reference proteome</keyword>
<evidence type="ECO:0000313" key="2">
    <source>
        <dbReference type="EMBL" id="SLM49794.1"/>
    </source>
</evidence>
<evidence type="ECO:0000313" key="3">
    <source>
        <dbReference type="Proteomes" id="UP000192042"/>
    </source>
</evidence>
<sequence>MSLGMASSRVIRWCACLCACSLLGSACKSADPRNADTNPPAIQWGIADSRVTRSGQTVQVQEGQNIQLTLIAEDHDSGISYTSVGGSGHYTCIAGRITTNIALDKVAEEQNLLPDQRGRLKTKAVQLTDVTLGAQKCPAGAIFSGGTITYTGKSENGQRMQNASTIIFRRDR</sequence>
<proteinExistence type="predicted"/>
<dbReference type="EMBL" id="LT828648">
    <property type="protein sequence ID" value="SLM49794.1"/>
    <property type="molecule type" value="Genomic_DNA"/>
</dbReference>
<dbReference type="KEGG" id="nja:NSJP_3627"/>
<reference evidence="2 3" key="1">
    <citation type="submission" date="2017-03" db="EMBL/GenBank/DDBJ databases">
        <authorList>
            <person name="Afonso C.L."/>
            <person name="Miller P.J."/>
            <person name="Scott M.A."/>
            <person name="Spackman E."/>
            <person name="Goraichik I."/>
            <person name="Dimitrov K.M."/>
            <person name="Suarez D.L."/>
            <person name="Swayne D.E."/>
        </authorList>
    </citation>
    <scope>NUCLEOTIDE SEQUENCE [LARGE SCALE GENOMIC DNA]</scope>
    <source>
        <strain evidence="2">Genome sequencing of Nitrospira japonica strain NJ11</strain>
    </source>
</reference>
<dbReference type="Proteomes" id="UP000192042">
    <property type="component" value="Chromosome I"/>
</dbReference>
<evidence type="ECO:0008006" key="4">
    <source>
        <dbReference type="Google" id="ProtNLM"/>
    </source>
</evidence>
<gene>
    <name evidence="2" type="ORF">NSJP_3627</name>
</gene>
<feature type="signal peptide" evidence="1">
    <location>
        <begin position="1"/>
        <end position="30"/>
    </location>
</feature>
<keyword evidence="1" id="KW-0732">Signal</keyword>
<protein>
    <recommendedName>
        <fullName evidence="4">Lipoprotein</fullName>
    </recommendedName>
</protein>
<organism evidence="2 3">
    <name type="scientific">Nitrospira japonica</name>
    <dbReference type="NCBI Taxonomy" id="1325564"/>
    <lineage>
        <taxon>Bacteria</taxon>
        <taxon>Pseudomonadati</taxon>
        <taxon>Nitrospirota</taxon>
        <taxon>Nitrospiria</taxon>
        <taxon>Nitrospirales</taxon>
        <taxon>Nitrospiraceae</taxon>
        <taxon>Nitrospira</taxon>
    </lineage>
</organism>
<feature type="chain" id="PRO_5012370783" description="Lipoprotein" evidence="1">
    <location>
        <begin position="31"/>
        <end position="172"/>
    </location>
</feature>
<name>A0A1W1I9V0_9BACT</name>
<dbReference type="AlphaFoldDB" id="A0A1W1I9V0"/>
<accession>A0A1W1I9V0</accession>
<evidence type="ECO:0000256" key="1">
    <source>
        <dbReference type="SAM" id="SignalP"/>
    </source>
</evidence>